<evidence type="ECO:0000256" key="5">
    <source>
        <dbReference type="ARBA" id="ARBA00023136"/>
    </source>
</evidence>
<evidence type="ECO:0000256" key="2">
    <source>
        <dbReference type="ARBA" id="ARBA00022475"/>
    </source>
</evidence>
<feature type="transmembrane region" description="Helical" evidence="7">
    <location>
        <begin position="108"/>
        <end position="127"/>
    </location>
</feature>
<dbReference type="Pfam" id="PF18917">
    <property type="entry name" value="LiaI-LiaF-like_TM1"/>
    <property type="match status" value="1"/>
</dbReference>
<reference evidence="11" key="1">
    <citation type="journal article" date="2019" name="Int. J. Syst. Evol. Microbiol.">
        <title>The Global Catalogue of Microorganisms (GCM) 10K type strain sequencing project: providing services to taxonomists for standard genome sequencing and annotation.</title>
        <authorList>
            <consortium name="The Broad Institute Genomics Platform"/>
            <consortium name="The Broad Institute Genome Sequencing Center for Infectious Disease"/>
            <person name="Wu L."/>
            <person name="Ma J."/>
        </authorList>
    </citation>
    <scope>NUCLEOTIDE SEQUENCE [LARGE SCALE GENOMIC DNA]</scope>
    <source>
        <strain evidence="11">CCUG 63418</strain>
    </source>
</reference>
<keyword evidence="2" id="KW-1003">Cell membrane</keyword>
<keyword evidence="5 7" id="KW-0472">Membrane</keyword>
<feature type="domain" description="Phage shock protein PspC N-terminal" evidence="8">
    <location>
        <begin position="3"/>
        <end position="60"/>
    </location>
</feature>
<gene>
    <name evidence="10" type="ORF">ACFQZS_00590</name>
</gene>
<dbReference type="EMBL" id="JBHTHU010000001">
    <property type="protein sequence ID" value="MFD0748617.1"/>
    <property type="molecule type" value="Genomic_DNA"/>
</dbReference>
<accession>A0ABW2YTL8</accession>
<feature type="transmembrane region" description="Helical" evidence="7">
    <location>
        <begin position="34"/>
        <end position="57"/>
    </location>
</feature>
<keyword evidence="3 7" id="KW-0812">Transmembrane</keyword>
<dbReference type="InterPro" id="IPR007168">
    <property type="entry name" value="Phageshock_PspC_N"/>
</dbReference>
<protein>
    <submittedName>
        <fullName evidence="10">PspC domain-containing protein</fullName>
    </submittedName>
</protein>
<evidence type="ECO:0000256" key="1">
    <source>
        <dbReference type="ARBA" id="ARBA00004162"/>
    </source>
</evidence>
<evidence type="ECO:0000256" key="7">
    <source>
        <dbReference type="SAM" id="Phobius"/>
    </source>
</evidence>
<dbReference type="InterPro" id="IPR043726">
    <property type="entry name" value="LiaI-LiaF-like_TM1"/>
</dbReference>
<evidence type="ECO:0000313" key="11">
    <source>
        <dbReference type="Proteomes" id="UP001596958"/>
    </source>
</evidence>
<evidence type="ECO:0000256" key="6">
    <source>
        <dbReference type="SAM" id="MobiDB-lite"/>
    </source>
</evidence>
<dbReference type="InterPro" id="IPR052027">
    <property type="entry name" value="PspC"/>
</dbReference>
<evidence type="ECO:0000313" key="10">
    <source>
        <dbReference type="EMBL" id="MFD0748617.1"/>
    </source>
</evidence>
<keyword evidence="11" id="KW-1185">Reference proteome</keyword>
<organism evidence="10 11">
    <name type="scientific">Mucilaginibacter calamicampi</name>
    <dbReference type="NCBI Taxonomy" id="1302352"/>
    <lineage>
        <taxon>Bacteria</taxon>
        <taxon>Pseudomonadati</taxon>
        <taxon>Bacteroidota</taxon>
        <taxon>Sphingobacteriia</taxon>
        <taxon>Sphingobacteriales</taxon>
        <taxon>Sphingobacteriaceae</taxon>
        <taxon>Mucilaginibacter</taxon>
    </lineage>
</organism>
<feature type="transmembrane region" description="Helical" evidence="7">
    <location>
        <begin position="139"/>
        <end position="156"/>
    </location>
</feature>
<dbReference type="RefSeq" id="WP_377096107.1">
    <property type="nucleotide sequence ID" value="NZ_JBHTHU010000001.1"/>
</dbReference>
<dbReference type="Pfam" id="PF04024">
    <property type="entry name" value="PspC"/>
    <property type="match status" value="1"/>
</dbReference>
<dbReference type="PANTHER" id="PTHR33885">
    <property type="entry name" value="PHAGE SHOCK PROTEIN C"/>
    <property type="match status" value="1"/>
</dbReference>
<evidence type="ECO:0000259" key="9">
    <source>
        <dbReference type="Pfam" id="PF18917"/>
    </source>
</evidence>
<evidence type="ECO:0000256" key="4">
    <source>
        <dbReference type="ARBA" id="ARBA00022989"/>
    </source>
</evidence>
<feature type="region of interest" description="Disordered" evidence="6">
    <location>
        <begin position="162"/>
        <end position="193"/>
    </location>
</feature>
<evidence type="ECO:0000259" key="8">
    <source>
        <dbReference type="Pfam" id="PF04024"/>
    </source>
</evidence>
<comment type="subcellular location">
    <subcellularLocation>
        <location evidence="1">Cell membrane</location>
        <topology evidence="1">Single-pass membrane protein</topology>
    </subcellularLocation>
</comment>
<dbReference type="PANTHER" id="PTHR33885:SF3">
    <property type="entry name" value="PHAGE SHOCK PROTEIN C"/>
    <property type="match status" value="1"/>
</dbReference>
<keyword evidence="4 7" id="KW-1133">Transmembrane helix</keyword>
<name>A0ABW2YTL8_9SPHI</name>
<evidence type="ECO:0000256" key="3">
    <source>
        <dbReference type="ARBA" id="ARBA00022692"/>
    </source>
</evidence>
<sequence length="193" mass="21081">MEKKLYRDELNKKVAGVCAGIADYLNVDVTLVRVIFALALVAKGGGALLYFVLWAVLPKKPYHLNNPNVDYTVPPVNEPFNPFRGGTPPFNPGSVPPFAMKPKKESNAGLVVGIPLVLLGSFFLLNQFDIIPFIRFHDVWPVVLIIIGIMVVISGMEKKPKAVEKEKWDGAEGQPEDAAPAGDNASDNTLNQQ</sequence>
<comment type="caution">
    <text evidence="10">The sequence shown here is derived from an EMBL/GenBank/DDBJ whole genome shotgun (WGS) entry which is preliminary data.</text>
</comment>
<feature type="domain" description="LiaI-LiaF-like transmembrane region" evidence="9">
    <location>
        <begin position="110"/>
        <end position="151"/>
    </location>
</feature>
<proteinExistence type="predicted"/>
<dbReference type="Proteomes" id="UP001596958">
    <property type="component" value="Unassembled WGS sequence"/>
</dbReference>